<dbReference type="SMART" id="SM00360">
    <property type="entry name" value="RRM"/>
    <property type="match status" value="1"/>
</dbReference>
<dbReference type="Gene3D" id="3.30.70.330">
    <property type="match status" value="1"/>
</dbReference>
<dbReference type="SUPFAM" id="SSF54928">
    <property type="entry name" value="RNA-binding domain, RBD"/>
    <property type="match status" value="1"/>
</dbReference>
<dbReference type="InterPro" id="IPR051183">
    <property type="entry name" value="U1_U11-U12_snRNP_70-35kDa"/>
</dbReference>
<evidence type="ECO:0000259" key="6">
    <source>
        <dbReference type="PROSITE" id="PS50102"/>
    </source>
</evidence>
<feature type="transmembrane region" description="Helical" evidence="5">
    <location>
        <begin position="527"/>
        <end position="545"/>
    </location>
</feature>
<dbReference type="PROSITE" id="PS50102">
    <property type="entry name" value="RRM"/>
    <property type="match status" value="1"/>
</dbReference>
<dbReference type="PANTHER" id="PTHR13952:SF9">
    <property type="entry name" value="SERINE_ARGININE REPETITIVE MATRIX PROTEIN 1-LIKE"/>
    <property type="match status" value="1"/>
</dbReference>
<feature type="region of interest" description="Disordered" evidence="4">
    <location>
        <begin position="224"/>
        <end position="464"/>
    </location>
</feature>
<feature type="compositionally biased region" description="Polar residues" evidence="4">
    <location>
        <begin position="266"/>
        <end position="284"/>
    </location>
</feature>
<dbReference type="GO" id="GO:0030619">
    <property type="term" value="F:U1 snRNA binding"/>
    <property type="evidence" value="ECO:0007669"/>
    <property type="project" value="TreeGrafter"/>
</dbReference>
<feature type="compositionally biased region" description="Basic and acidic residues" evidence="4">
    <location>
        <begin position="325"/>
        <end position="335"/>
    </location>
</feature>
<feature type="domain" description="RRM" evidence="6">
    <location>
        <begin position="464"/>
        <end position="606"/>
    </location>
</feature>
<keyword evidence="5" id="KW-0812">Transmembrane</keyword>
<feature type="compositionally biased region" description="Basic residues" evidence="4">
    <location>
        <begin position="373"/>
        <end position="389"/>
    </location>
</feature>
<dbReference type="GO" id="GO:0071011">
    <property type="term" value="C:precatalytic spliceosome"/>
    <property type="evidence" value="ECO:0007669"/>
    <property type="project" value="TreeGrafter"/>
</dbReference>
<comment type="caution">
    <text evidence="7">The sequence shown here is derived from an EMBL/GenBank/DDBJ whole genome shotgun (WGS) entry which is preliminary data.</text>
</comment>
<keyword evidence="5" id="KW-0472">Membrane</keyword>
<accession>A0A835DN12</accession>
<gene>
    <name evidence="7" type="ORF">HHK36_005639</name>
</gene>
<evidence type="ECO:0000313" key="8">
    <source>
        <dbReference type="Proteomes" id="UP000655225"/>
    </source>
</evidence>
<dbReference type="PANTHER" id="PTHR13952">
    <property type="entry name" value="U1 SMALL NUCLEAR RIBONUCLEOPROTEIN 70 KD"/>
    <property type="match status" value="1"/>
</dbReference>
<evidence type="ECO:0000256" key="4">
    <source>
        <dbReference type="SAM" id="MobiDB-lite"/>
    </source>
</evidence>
<dbReference type="AlphaFoldDB" id="A0A835DN12"/>
<organism evidence="7 8">
    <name type="scientific">Tetracentron sinense</name>
    <name type="common">Spur-leaf</name>
    <dbReference type="NCBI Taxonomy" id="13715"/>
    <lineage>
        <taxon>Eukaryota</taxon>
        <taxon>Viridiplantae</taxon>
        <taxon>Streptophyta</taxon>
        <taxon>Embryophyta</taxon>
        <taxon>Tracheophyta</taxon>
        <taxon>Spermatophyta</taxon>
        <taxon>Magnoliopsida</taxon>
        <taxon>Trochodendrales</taxon>
        <taxon>Trochodendraceae</taxon>
        <taxon>Tetracentron</taxon>
    </lineage>
</organism>
<feature type="compositionally biased region" description="Low complexity" evidence="4">
    <location>
        <begin position="339"/>
        <end position="351"/>
    </location>
</feature>
<evidence type="ECO:0000256" key="2">
    <source>
        <dbReference type="ARBA" id="ARBA00023242"/>
    </source>
</evidence>
<dbReference type="OMA" id="CHEMETE"/>
<name>A0A835DN12_TETSI</name>
<keyword evidence="3" id="KW-0694">RNA-binding</keyword>
<dbReference type="EMBL" id="JABCRI010000003">
    <property type="protein sequence ID" value="KAF8409561.1"/>
    <property type="molecule type" value="Genomic_DNA"/>
</dbReference>
<keyword evidence="2" id="KW-0539">Nucleus</keyword>
<dbReference type="GO" id="GO:0003729">
    <property type="term" value="F:mRNA binding"/>
    <property type="evidence" value="ECO:0007669"/>
    <property type="project" value="TreeGrafter"/>
</dbReference>
<dbReference type="InterPro" id="IPR000504">
    <property type="entry name" value="RRM_dom"/>
</dbReference>
<feature type="compositionally biased region" description="Basic and acidic residues" evidence="4">
    <location>
        <begin position="354"/>
        <end position="366"/>
    </location>
</feature>
<feature type="region of interest" description="Disordered" evidence="4">
    <location>
        <begin position="57"/>
        <end position="88"/>
    </location>
</feature>
<proteinExistence type="predicted"/>
<feature type="region of interest" description="Disordered" evidence="4">
    <location>
        <begin position="150"/>
        <end position="183"/>
    </location>
</feature>
<dbReference type="InterPro" id="IPR012677">
    <property type="entry name" value="Nucleotide-bd_a/b_plait_sf"/>
</dbReference>
<keyword evidence="8" id="KW-1185">Reference proteome</keyword>
<feature type="compositionally biased region" description="Basic and acidic residues" evidence="4">
    <location>
        <begin position="72"/>
        <end position="82"/>
    </location>
</feature>
<comment type="subcellular location">
    <subcellularLocation>
        <location evidence="1">Nucleus</location>
    </subcellularLocation>
</comment>
<reference evidence="7 8" key="1">
    <citation type="submission" date="2020-04" db="EMBL/GenBank/DDBJ databases">
        <title>Plant Genome Project.</title>
        <authorList>
            <person name="Zhang R.-G."/>
        </authorList>
    </citation>
    <scope>NUCLEOTIDE SEQUENCE [LARGE SCALE GENOMIC DNA]</scope>
    <source>
        <strain evidence="7">YNK0</strain>
        <tissue evidence="7">Leaf</tissue>
    </source>
</reference>
<feature type="compositionally biased region" description="Polar residues" evidence="4">
    <location>
        <begin position="293"/>
        <end position="304"/>
    </location>
</feature>
<keyword evidence="5" id="KW-1133">Transmembrane helix</keyword>
<feature type="compositionally biased region" description="Basic and acidic residues" evidence="4">
    <location>
        <begin position="390"/>
        <end position="407"/>
    </location>
</feature>
<evidence type="ECO:0000256" key="1">
    <source>
        <dbReference type="ARBA" id="ARBA00004123"/>
    </source>
</evidence>
<dbReference type="Pfam" id="PF00076">
    <property type="entry name" value="RRM_1"/>
    <property type="match status" value="1"/>
</dbReference>
<dbReference type="GO" id="GO:0071004">
    <property type="term" value="C:U2-type prespliceosome"/>
    <property type="evidence" value="ECO:0007669"/>
    <property type="project" value="TreeGrafter"/>
</dbReference>
<protein>
    <recommendedName>
        <fullName evidence="6">RRM domain-containing protein</fullName>
    </recommendedName>
</protein>
<evidence type="ECO:0000313" key="7">
    <source>
        <dbReference type="EMBL" id="KAF8409561.1"/>
    </source>
</evidence>
<evidence type="ECO:0000256" key="3">
    <source>
        <dbReference type="PROSITE-ProRule" id="PRU00176"/>
    </source>
</evidence>
<sequence>MDLGYTEKGLDEIDDLQKEIRPAFIGNLDLNLAVTKEEGAEVYGHENEARGDRIQVDLNQQGQHGSPSLPADFRHERPEYPRKKSNSLVQSDLDLEVVRRRNLDYDRESSQSPLKDNHYQDETEVLCGSYFCKSSSPVKAETFCHEMETEDSVHYARKSPSKLDTNYQGEDTEKDNSDSHRPTFPLLDEEVKVNSCKIPESLQYEKAKSAYEEMEAGATDHCTEKLLSPPMLQYNDDETKGEEFYNMGNPPPENDLELCHSDQHSPGRTSKRSTSPVRQMSFSPERSPYVQKTPGQRLSSSPQGVQDPLYSPRSFQHIPSPSPERSGRDSKRVPSQDHLPSSARRTSTSPLRRSRQDSQRMDDSPLKRLSTSPRRRHSPPNHQRPRSPIRRKDSSSRYRRDSRDKSRSRSPYSRDRHRRSPRRRSSSRHRSSPSGYHSRHRHSPKRRPWSPPPNRNTGVGRPGKNLFVAGFGFGTTERDLERKFSRFGRVRDVRIVRDKRNGSDLTLLRTRRKRARDEEERRKQEEMKVVLGIIAFFVTFIAIMYHRDMVKEPSIDMEEERKNWSGDSRGFGFLSLERDEDADAAIRAIDQTEWNGRIVLVEKSKTSGR</sequence>
<dbReference type="OrthoDB" id="439808at2759"/>
<dbReference type="GO" id="GO:0005685">
    <property type="term" value="C:U1 snRNP"/>
    <property type="evidence" value="ECO:0007669"/>
    <property type="project" value="TreeGrafter"/>
</dbReference>
<dbReference type="GO" id="GO:0000398">
    <property type="term" value="P:mRNA splicing, via spliceosome"/>
    <property type="evidence" value="ECO:0007669"/>
    <property type="project" value="TreeGrafter"/>
</dbReference>
<feature type="compositionally biased region" description="Polar residues" evidence="4">
    <location>
        <begin position="57"/>
        <end position="66"/>
    </location>
</feature>
<dbReference type="Proteomes" id="UP000655225">
    <property type="component" value="Unassembled WGS sequence"/>
</dbReference>
<dbReference type="InterPro" id="IPR035979">
    <property type="entry name" value="RBD_domain_sf"/>
</dbReference>
<feature type="compositionally biased region" description="Basic residues" evidence="4">
    <location>
        <begin position="415"/>
        <end position="448"/>
    </location>
</feature>
<evidence type="ECO:0000256" key="5">
    <source>
        <dbReference type="SAM" id="Phobius"/>
    </source>
</evidence>